<name>A0ACB9SXA9_HOLOL</name>
<evidence type="ECO:0000313" key="1">
    <source>
        <dbReference type="EMBL" id="KAI4459208.1"/>
    </source>
</evidence>
<proteinExistence type="predicted"/>
<organism evidence="1 2">
    <name type="scientific">Holotrichia oblita</name>
    <name type="common">Chafer beetle</name>
    <dbReference type="NCBI Taxonomy" id="644536"/>
    <lineage>
        <taxon>Eukaryota</taxon>
        <taxon>Metazoa</taxon>
        <taxon>Ecdysozoa</taxon>
        <taxon>Arthropoda</taxon>
        <taxon>Hexapoda</taxon>
        <taxon>Insecta</taxon>
        <taxon>Pterygota</taxon>
        <taxon>Neoptera</taxon>
        <taxon>Endopterygota</taxon>
        <taxon>Coleoptera</taxon>
        <taxon>Polyphaga</taxon>
        <taxon>Scarabaeiformia</taxon>
        <taxon>Scarabaeidae</taxon>
        <taxon>Melolonthinae</taxon>
        <taxon>Holotrichia</taxon>
    </lineage>
</organism>
<accession>A0ACB9SXA9</accession>
<reference evidence="1" key="1">
    <citation type="submission" date="2022-04" db="EMBL/GenBank/DDBJ databases">
        <title>Chromosome-scale genome assembly of Holotrichia oblita Faldermann.</title>
        <authorList>
            <person name="Rongchong L."/>
        </authorList>
    </citation>
    <scope>NUCLEOTIDE SEQUENCE</scope>
    <source>
        <strain evidence="1">81SQS9</strain>
    </source>
</reference>
<dbReference type="EMBL" id="CM043020">
    <property type="protein sequence ID" value="KAI4459208.1"/>
    <property type="molecule type" value="Genomic_DNA"/>
</dbReference>
<protein>
    <submittedName>
        <fullName evidence="1">Uncharacterized protein</fullName>
    </submittedName>
</protein>
<gene>
    <name evidence="1" type="ORF">MML48_6g00019717</name>
</gene>
<comment type="caution">
    <text evidence="1">The sequence shown here is derived from an EMBL/GenBank/DDBJ whole genome shotgun (WGS) entry which is preliminary data.</text>
</comment>
<sequence>MESDLSDDGKRKRDEQEGEVFKKSKKLNRSPPNTNEGMLKEMMKLMRELSTDIKEIKFEQQTQGEETKALKEELKEIKREQREYMEEINKLKDLNKKAMIEINDLKGELKTNGERIERLEKETRRKNIIVQGLSIDTRNGNLLKDEMKKFIEEEMGIKPIIKAAHRLGPKTIVVALGSEDEKLEVMHNKSKLRNRPGNKVFIEDDLTKEEREIQKLIRQKAKEERNKGKQVKVGFSKLVMDGQTWKWSRTDNKLRKVESITHIPKN</sequence>
<dbReference type="Proteomes" id="UP001056778">
    <property type="component" value="Chromosome 6"/>
</dbReference>
<evidence type="ECO:0000313" key="2">
    <source>
        <dbReference type="Proteomes" id="UP001056778"/>
    </source>
</evidence>
<keyword evidence="2" id="KW-1185">Reference proteome</keyword>